<evidence type="ECO:0000313" key="1">
    <source>
        <dbReference type="EMBL" id="GJJ07875.1"/>
    </source>
</evidence>
<name>A0AAV5A0U6_9AGAM</name>
<sequence>MSIQNASQAQLEALEVEQWAQILNEEYIFLFTTASITVRFLNLNDVDGLASPINIISDVFDMINYASGCMRFMAGIIYAIQVPSLNGSAPLFFRIGDVMWCRLAITITQSLSVLVFDTFVFLGTAYKTYGIWKLQREVGSSDRSITDIIVRQGVIRYSYVVLLTLGGVILRQTTVTLVLTEVTSLIQQAVSPMLVCRLTLELRERYEIQIDEVVLPTLTWSFQGVRQGVRYVHDTIIAEAAGELGSYDDDSSVEDTESFSSG</sequence>
<protein>
    <submittedName>
        <fullName evidence="1">Uncharacterized protein</fullName>
    </submittedName>
</protein>
<proteinExistence type="predicted"/>
<gene>
    <name evidence="1" type="ORF">Clacol_002081</name>
</gene>
<dbReference type="AlphaFoldDB" id="A0AAV5A0U6"/>
<dbReference type="Proteomes" id="UP001050691">
    <property type="component" value="Unassembled WGS sequence"/>
</dbReference>
<dbReference type="EMBL" id="BPWL01000002">
    <property type="protein sequence ID" value="GJJ07875.1"/>
    <property type="molecule type" value="Genomic_DNA"/>
</dbReference>
<organism evidence="1 2">
    <name type="scientific">Clathrus columnatus</name>
    <dbReference type="NCBI Taxonomy" id="1419009"/>
    <lineage>
        <taxon>Eukaryota</taxon>
        <taxon>Fungi</taxon>
        <taxon>Dikarya</taxon>
        <taxon>Basidiomycota</taxon>
        <taxon>Agaricomycotina</taxon>
        <taxon>Agaricomycetes</taxon>
        <taxon>Phallomycetidae</taxon>
        <taxon>Phallales</taxon>
        <taxon>Clathraceae</taxon>
        <taxon>Clathrus</taxon>
    </lineage>
</organism>
<reference evidence="1" key="1">
    <citation type="submission" date="2021-10" db="EMBL/GenBank/DDBJ databases">
        <title>De novo Genome Assembly of Clathrus columnatus (Basidiomycota, Fungi) Using Illumina and Nanopore Sequence Data.</title>
        <authorList>
            <person name="Ogiso-Tanaka E."/>
            <person name="Itagaki H."/>
            <person name="Hosoya T."/>
            <person name="Hosaka K."/>
        </authorList>
    </citation>
    <scope>NUCLEOTIDE SEQUENCE</scope>
    <source>
        <strain evidence="1">MO-923</strain>
    </source>
</reference>
<keyword evidence="2" id="KW-1185">Reference proteome</keyword>
<comment type="caution">
    <text evidence="1">The sequence shown here is derived from an EMBL/GenBank/DDBJ whole genome shotgun (WGS) entry which is preliminary data.</text>
</comment>
<evidence type="ECO:0000313" key="2">
    <source>
        <dbReference type="Proteomes" id="UP001050691"/>
    </source>
</evidence>
<accession>A0AAV5A0U6</accession>